<sequence>MSVWKRLILASAVTLAITVLLTALPHFRQDMPQRSGDIAVFRLMPIKQLTSGNLVDSMIGLQLSLAIRKVAWNQAALSIDLVVDGRGNENREWAADLQRLLELAFVRTDNVNRVLVRFVEPIPSGGDTARSAARVLAAADVRKTDDWLATELTGLAETDLLSSPEWRQRLRLSVSQEGLIRLGTAD</sequence>
<dbReference type="Proteomes" id="UP001519887">
    <property type="component" value="Unassembled WGS sequence"/>
</dbReference>
<evidence type="ECO:0000313" key="1">
    <source>
        <dbReference type="EMBL" id="MBW7457606.1"/>
    </source>
</evidence>
<name>A0ABS7CAE3_9BACL</name>
<keyword evidence="2" id="KW-1185">Reference proteome</keyword>
<accession>A0ABS7CAE3</accession>
<dbReference type="EMBL" id="JAHZIK010000903">
    <property type="protein sequence ID" value="MBW7457606.1"/>
    <property type="molecule type" value="Genomic_DNA"/>
</dbReference>
<gene>
    <name evidence="1" type="ORF">K0U00_26545</name>
</gene>
<protein>
    <submittedName>
        <fullName evidence="1">Uncharacterized protein</fullName>
    </submittedName>
</protein>
<proteinExistence type="predicted"/>
<dbReference type="RefSeq" id="WP_210041447.1">
    <property type="nucleotide sequence ID" value="NZ_JBHLVU010000073.1"/>
</dbReference>
<organism evidence="1 2">
    <name type="scientific">Paenibacillus sepulcri</name>
    <dbReference type="NCBI Taxonomy" id="359917"/>
    <lineage>
        <taxon>Bacteria</taxon>
        <taxon>Bacillati</taxon>
        <taxon>Bacillota</taxon>
        <taxon>Bacilli</taxon>
        <taxon>Bacillales</taxon>
        <taxon>Paenibacillaceae</taxon>
        <taxon>Paenibacillus</taxon>
    </lineage>
</organism>
<reference evidence="1 2" key="1">
    <citation type="submission" date="2021-07" db="EMBL/GenBank/DDBJ databases">
        <title>Paenibacillus radiodurans sp. nov., isolated from the southeastern edge of Tengger Desert.</title>
        <authorList>
            <person name="Zhang G."/>
        </authorList>
    </citation>
    <scope>NUCLEOTIDE SEQUENCE [LARGE SCALE GENOMIC DNA]</scope>
    <source>
        <strain evidence="1 2">CCM 7311</strain>
    </source>
</reference>
<evidence type="ECO:0000313" key="2">
    <source>
        <dbReference type="Proteomes" id="UP001519887"/>
    </source>
</evidence>
<comment type="caution">
    <text evidence="1">The sequence shown here is derived from an EMBL/GenBank/DDBJ whole genome shotgun (WGS) entry which is preliminary data.</text>
</comment>